<reference evidence="2" key="1">
    <citation type="submission" date="2022-07" db="EMBL/GenBank/DDBJ databases">
        <authorList>
            <person name="Macas J."/>
            <person name="Novak P."/>
            <person name="Neumann P."/>
        </authorList>
    </citation>
    <scope>NUCLEOTIDE SEQUENCE</scope>
</reference>
<organism evidence="2 3">
    <name type="scientific">Cuscuta europaea</name>
    <name type="common">European dodder</name>
    <dbReference type="NCBI Taxonomy" id="41803"/>
    <lineage>
        <taxon>Eukaryota</taxon>
        <taxon>Viridiplantae</taxon>
        <taxon>Streptophyta</taxon>
        <taxon>Embryophyta</taxon>
        <taxon>Tracheophyta</taxon>
        <taxon>Spermatophyta</taxon>
        <taxon>Magnoliopsida</taxon>
        <taxon>eudicotyledons</taxon>
        <taxon>Gunneridae</taxon>
        <taxon>Pentapetalae</taxon>
        <taxon>asterids</taxon>
        <taxon>lamiids</taxon>
        <taxon>Solanales</taxon>
        <taxon>Convolvulaceae</taxon>
        <taxon>Cuscuteae</taxon>
        <taxon>Cuscuta</taxon>
        <taxon>Cuscuta subgen. Cuscuta</taxon>
    </lineage>
</organism>
<sequence>MKEDMTVQKEKQVGILQFQSQTEVFNQRQIRNNNYSNDTAVERLIMIQEPSGKSNHLIALENPNFHICWLPCHQEITTGKVFLAANIYSVELLVMIKRLV</sequence>
<evidence type="ECO:0000313" key="3">
    <source>
        <dbReference type="Proteomes" id="UP001152484"/>
    </source>
</evidence>
<feature type="domain" description="Receptor L-domain" evidence="1">
    <location>
        <begin position="16"/>
        <end position="86"/>
    </location>
</feature>
<accession>A0A9P1E330</accession>
<evidence type="ECO:0000313" key="2">
    <source>
        <dbReference type="EMBL" id="CAH9074909.1"/>
    </source>
</evidence>
<keyword evidence="3" id="KW-1185">Reference proteome</keyword>
<protein>
    <recommendedName>
        <fullName evidence="1">Receptor L-domain domain-containing protein</fullName>
    </recommendedName>
</protein>
<dbReference type="Pfam" id="PF01030">
    <property type="entry name" value="Recep_L_domain"/>
    <property type="match status" value="1"/>
</dbReference>
<gene>
    <name evidence="2" type="ORF">CEURO_LOCUS5377</name>
</gene>
<comment type="caution">
    <text evidence="2">The sequence shown here is derived from an EMBL/GenBank/DDBJ whole genome shotgun (WGS) entry which is preliminary data.</text>
</comment>
<proteinExistence type="predicted"/>
<dbReference type="EMBL" id="CAMAPE010000009">
    <property type="protein sequence ID" value="CAH9074909.1"/>
    <property type="molecule type" value="Genomic_DNA"/>
</dbReference>
<evidence type="ECO:0000259" key="1">
    <source>
        <dbReference type="Pfam" id="PF01030"/>
    </source>
</evidence>
<dbReference type="Proteomes" id="UP001152484">
    <property type="component" value="Unassembled WGS sequence"/>
</dbReference>
<dbReference type="AlphaFoldDB" id="A0A9P1E330"/>
<name>A0A9P1E330_CUSEU</name>
<dbReference type="InterPro" id="IPR000494">
    <property type="entry name" value="Rcpt_L-dom"/>
</dbReference>